<comment type="catalytic activity">
    <reaction evidence="1 18">
        <text>a 1,2-diacyl-sn-glycero-3-phosphate + CTP + H(+) = a CDP-1,2-diacyl-sn-glycerol + diphosphate</text>
        <dbReference type="Rhea" id="RHEA:16229"/>
        <dbReference type="ChEBI" id="CHEBI:15378"/>
        <dbReference type="ChEBI" id="CHEBI:33019"/>
        <dbReference type="ChEBI" id="CHEBI:37563"/>
        <dbReference type="ChEBI" id="CHEBI:58332"/>
        <dbReference type="ChEBI" id="CHEBI:58608"/>
        <dbReference type="EC" id="2.7.7.41"/>
    </reaction>
</comment>
<evidence type="ECO:0000256" key="19">
    <source>
        <dbReference type="SAM" id="Phobius"/>
    </source>
</evidence>
<protein>
    <recommendedName>
        <fullName evidence="7 18">Phosphatidate cytidylyltransferase</fullName>
        <ecNumber evidence="6 18">2.7.7.41</ecNumber>
    </recommendedName>
</protein>
<keyword evidence="9" id="KW-0444">Lipid biosynthesis</keyword>
<evidence type="ECO:0000256" key="17">
    <source>
        <dbReference type="ARBA" id="ARBA00023264"/>
    </source>
</evidence>
<dbReference type="Pfam" id="PF01148">
    <property type="entry name" value="CTP_transf_1"/>
    <property type="match status" value="1"/>
</dbReference>
<feature type="transmembrane region" description="Helical" evidence="19">
    <location>
        <begin position="51"/>
        <end position="70"/>
    </location>
</feature>
<sequence length="266" mass="28936">MFTTRLISGIVLVLIALVTVGSGGMILFATTVAISMIGLFELYRVMKIQKNVIGIAGYLTVVSYYGLLWFHGEQYMMLMSIAFLMILMTIYVFTFPKYKTEEVTVAFFGVFYVAVMLSYLYQVRVMADGKYLVWLIFLSSWGCDTCAYCVGMLIGRHKLAPVLSPKKSIEGAIGGVAGAALLGFLYATVFGASMAEVQNPQVACALACAIAAVISQIGDLAASAVKRNHAVKDYGHLIPGHGGILDRFDSMLFTAPAIFFAVTFLR</sequence>
<dbReference type="Proteomes" id="UP000263014">
    <property type="component" value="Unassembled WGS sequence"/>
</dbReference>
<dbReference type="GO" id="GO:0016024">
    <property type="term" value="P:CDP-diacylglycerol biosynthetic process"/>
    <property type="evidence" value="ECO:0007669"/>
    <property type="project" value="UniProtKB-UniPathway"/>
</dbReference>
<comment type="pathway">
    <text evidence="3 18">Phospholipid metabolism; CDP-diacylglycerol biosynthesis; CDP-diacylglycerol from sn-glycerol 3-phosphate: step 3/3.</text>
</comment>
<feature type="transmembrane region" description="Helical" evidence="19">
    <location>
        <begin position="175"/>
        <end position="194"/>
    </location>
</feature>
<evidence type="ECO:0000256" key="18">
    <source>
        <dbReference type="RuleBase" id="RU003938"/>
    </source>
</evidence>
<evidence type="ECO:0000313" key="24">
    <source>
        <dbReference type="Proteomes" id="UP000261257"/>
    </source>
</evidence>
<dbReference type="EMBL" id="QSON01000005">
    <property type="protein sequence ID" value="RGJ04780.1"/>
    <property type="molecule type" value="Genomic_DNA"/>
</dbReference>
<evidence type="ECO:0000256" key="3">
    <source>
        <dbReference type="ARBA" id="ARBA00005119"/>
    </source>
</evidence>
<proteinExistence type="inferred from homology"/>
<evidence type="ECO:0000256" key="5">
    <source>
        <dbReference type="ARBA" id="ARBA00010185"/>
    </source>
</evidence>
<keyword evidence="15 19" id="KW-0472">Membrane</keyword>
<keyword evidence="11 18" id="KW-0812">Transmembrane</keyword>
<evidence type="ECO:0000313" key="23">
    <source>
        <dbReference type="Proteomes" id="UP000095651"/>
    </source>
</evidence>
<name>A0A173WT38_9FIRM</name>
<keyword evidence="17" id="KW-1208">Phospholipid metabolism</keyword>
<evidence type="ECO:0000256" key="7">
    <source>
        <dbReference type="ARBA" id="ARBA00019373"/>
    </source>
</evidence>
<comment type="subcellular location">
    <subcellularLocation>
        <location evidence="2">Cell membrane</location>
        <topology evidence="2">Multi-pass membrane protein</topology>
    </subcellularLocation>
</comment>
<feature type="transmembrane region" description="Helical" evidence="19">
    <location>
        <begin position="103"/>
        <end position="121"/>
    </location>
</feature>
<keyword evidence="8" id="KW-1003">Cell membrane</keyword>
<dbReference type="PANTHER" id="PTHR46382:SF1">
    <property type="entry name" value="PHOSPHATIDATE CYTIDYLYLTRANSFERASE"/>
    <property type="match status" value="1"/>
</dbReference>
<evidence type="ECO:0000313" key="21">
    <source>
        <dbReference type="EMBL" id="RGJ04780.1"/>
    </source>
</evidence>
<evidence type="ECO:0000256" key="4">
    <source>
        <dbReference type="ARBA" id="ARBA00005189"/>
    </source>
</evidence>
<evidence type="ECO:0000256" key="13">
    <source>
        <dbReference type="ARBA" id="ARBA00022989"/>
    </source>
</evidence>
<dbReference type="InterPro" id="IPR000374">
    <property type="entry name" value="PC_trans"/>
</dbReference>
<evidence type="ECO:0000256" key="12">
    <source>
        <dbReference type="ARBA" id="ARBA00022695"/>
    </source>
</evidence>
<evidence type="ECO:0000256" key="6">
    <source>
        <dbReference type="ARBA" id="ARBA00012487"/>
    </source>
</evidence>
<dbReference type="EMBL" id="QSSQ01000022">
    <property type="protein sequence ID" value="RGM01304.1"/>
    <property type="molecule type" value="Genomic_DNA"/>
</dbReference>
<keyword evidence="10 18" id="KW-0808">Transferase</keyword>
<evidence type="ECO:0000256" key="2">
    <source>
        <dbReference type="ARBA" id="ARBA00004651"/>
    </source>
</evidence>
<dbReference type="PANTHER" id="PTHR46382">
    <property type="entry name" value="PHOSPHATIDATE CYTIDYLYLTRANSFERASE"/>
    <property type="match status" value="1"/>
</dbReference>
<comment type="similarity">
    <text evidence="5 18">Belongs to the CDS family.</text>
</comment>
<evidence type="ECO:0000256" key="14">
    <source>
        <dbReference type="ARBA" id="ARBA00023098"/>
    </source>
</evidence>
<evidence type="ECO:0000256" key="10">
    <source>
        <dbReference type="ARBA" id="ARBA00022679"/>
    </source>
</evidence>
<evidence type="ECO:0000256" key="8">
    <source>
        <dbReference type="ARBA" id="ARBA00022475"/>
    </source>
</evidence>
<evidence type="ECO:0000256" key="9">
    <source>
        <dbReference type="ARBA" id="ARBA00022516"/>
    </source>
</evidence>
<evidence type="ECO:0000256" key="15">
    <source>
        <dbReference type="ARBA" id="ARBA00023136"/>
    </source>
</evidence>
<dbReference type="EC" id="2.7.7.41" evidence="6 18"/>
<feature type="transmembrane region" description="Helical" evidence="19">
    <location>
        <begin position="6"/>
        <end position="39"/>
    </location>
</feature>
<dbReference type="RefSeq" id="WP_055652612.1">
    <property type="nucleotide sequence ID" value="NZ_CABIXC010000001.1"/>
</dbReference>
<evidence type="ECO:0000313" key="20">
    <source>
        <dbReference type="EMBL" id="CUN42643.1"/>
    </source>
</evidence>
<dbReference type="Proteomes" id="UP000261257">
    <property type="component" value="Unassembled WGS sequence"/>
</dbReference>
<keyword evidence="12 18" id="KW-0548">Nucleotidyltransferase</keyword>
<feature type="transmembrane region" description="Helical" evidence="19">
    <location>
        <begin position="133"/>
        <end position="154"/>
    </location>
</feature>
<organism evidence="20 23">
    <name type="scientific">Hungatella hathewayi</name>
    <dbReference type="NCBI Taxonomy" id="154046"/>
    <lineage>
        <taxon>Bacteria</taxon>
        <taxon>Bacillati</taxon>
        <taxon>Bacillota</taxon>
        <taxon>Clostridia</taxon>
        <taxon>Lachnospirales</taxon>
        <taxon>Lachnospiraceae</taxon>
        <taxon>Hungatella</taxon>
    </lineage>
</organism>
<dbReference type="EMBL" id="CYZE01000001">
    <property type="protein sequence ID" value="CUN42643.1"/>
    <property type="molecule type" value="Genomic_DNA"/>
</dbReference>
<keyword evidence="16" id="KW-0594">Phospholipid biosynthesis</keyword>
<dbReference type="UniPathway" id="UPA00557">
    <property type="reaction ID" value="UER00614"/>
</dbReference>
<evidence type="ECO:0000256" key="16">
    <source>
        <dbReference type="ARBA" id="ARBA00023209"/>
    </source>
</evidence>
<feature type="transmembrane region" description="Helical" evidence="19">
    <location>
        <begin position="200"/>
        <end position="222"/>
    </location>
</feature>
<gene>
    <name evidence="20" type="primary">cdsA</name>
    <name evidence="22" type="ORF">DXC39_19160</name>
    <name evidence="21" type="ORF">DXD79_12750</name>
    <name evidence="20" type="ORF">ERS852407_00145</name>
</gene>
<dbReference type="PROSITE" id="PS01315">
    <property type="entry name" value="CDS"/>
    <property type="match status" value="1"/>
</dbReference>
<keyword evidence="13 19" id="KW-1133">Transmembrane helix</keyword>
<evidence type="ECO:0000256" key="1">
    <source>
        <dbReference type="ARBA" id="ARBA00001698"/>
    </source>
</evidence>
<dbReference type="GO" id="GO:0005886">
    <property type="term" value="C:plasma membrane"/>
    <property type="evidence" value="ECO:0007669"/>
    <property type="project" value="UniProtKB-SubCell"/>
</dbReference>
<feature type="transmembrane region" description="Helical" evidence="19">
    <location>
        <begin position="76"/>
        <end position="96"/>
    </location>
</feature>
<reference evidence="20 23" key="1">
    <citation type="submission" date="2015-09" db="EMBL/GenBank/DDBJ databases">
        <authorList>
            <consortium name="Pathogen Informatics"/>
        </authorList>
    </citation>
    <scope>NUCLEOTIDE SEQUENCE [LARGE SCALE GENOMIC DNA]</scope>
    <source>
        <strain evidence="20 23">2789STDY5608850</strain>
    </source>
</reference>
<evidence type="ECO:0000313" key="22">
    <source>
        <dbReference type="EMBL" id="RGM01304.1"/>
    </source>
</evidence>
<evidence type="ECO:0000256" key="11">
    <source>
        <dbReference type="ARBA" id="ARBA00022692"/>
    </source>
</evidence>
<comment type="pathway">
    <text evidence="4">Lipid metabolism.</text>
</comment>
<keyword evidence="14" id="KW-0443">Lipid metabolism</keyword>
<dbReference type="GO" id="GO:0004605">
    <property type="term" value="F:phosphatidate cytidylyltransferase activity"/>
    <property type="evidence" value="ECO:0007669"/>
    <property type="project" value="UniProtKB-EC"/>
</dbReference>
<accession>A0A173WT38</accession>
<evidence type="ECO:0000313" key="25">
    <source>
        <dbReference type="Proteomes" id="UP000263014"/>
    </source>
</evidence>
<dbReference type="Proteomes" id="UP000095651">
    <property type="component" value="Unassembled WGS sequence"/>
</dbReference>
<dbReference type="AlphaFoldDB" id="A0A173WT38"/>
<reference evidence="24 25" key="2">
    <citation type="submission" date="2018-08" db="EMBL/GenBank/DDBJ databases">
        <title>A genome reference for cultivated species of the human gut microbiota.</title>
        <authorList>
            <person name="Zou Y."/>
            <person name="Xue W."/>
            <person name="Luo G."/>
        </authorList>
    </citation>
    <scope>NUCLEOTIDE SEQUENCE [LARGE SCALE GENOMIC DNA]</scope>
    <source>
        <strain evidence="22 24">TF05-11AC</strain>
        <strain evidence="21 25">TM09-12</strain>
    </source>
</reference>